<dbReference type="CDD" id="cd06261">
    <property type="entry name" value="TM_PBP2"/>
    <property type="match status" value="1"/>
</dbReference>
<dbReference type="GO" id="GO:0005886">
    <property type="term" value="C:plasma membrane"/>
    <property type="evidence" value="ECO:0007669"/>
    <property type="project" value="UniProtKB-SubCell"/>
</dbReference>
<evidence type="ECO:0000256" key="3">
    <source>
        <dbReference type="ARBA" id="ARBA00022475"/>
    </source>
</evidence>
<gene>
    <name evidence="9" type="ORF">SAMN05421736_11767</name>
</gene>
<dbReference type="SUPFAM" id="SSF161098">
    <property type="entry name" value="MetI-like"/>
    <property type="match status" value="1"/>
</dbReference>
<comment type="subcellular location">
    <subcellularLocation>
        <location evidence="1 7">Cell membrane</location>
        <topology evidence="1 7">Multi-pass membrane protein</topology>
    </subcellularLocation>
</comment>
<dbReference type="AlphaFoldDB" id="A0A1H3U1U0"/>
<sequence>MKKKTLLSFANFTLLLLFAVFALFPIYMAVINSFKTQKEIFNNVLALPSSLRFDNYLEAMSQINFFNSMWNTVVVTFVGMTGIIVCGALAGYKLARTKGKISTLFFLLFIASMLMPFHSIMITLTQIAKGLSVQGSTVGLGLIYIGLGVNMAIFLCHGFVKTIPKELEESAKIDGCSELQTFVKIIFPLLRPILITIAILNLLWLWNDFLLPLLMLTNVNDYTLILSINMFFGEYNNDWPSILASLVITAVPVIVFYMVFQKFIMKGIAEGAVKG</sequence>
<protein>
    <submittedName>
        <fullName evidence="9">Raffinose/stachyose/melibiose transport system permease protein</fullName>
    </submittedName>
</protein>
<comment type="similarity">
    <text evidence="7">Belongs to the binding-protein-dependent transport system permease family.</text>
</comment>
<keyword evidence="5 7" id="KW-1133">Transmembrane helix</keyword>
<dbReference type="Proteomes" id="UP000198935">
    <property type="component" value="Unassembled WGS sequence"/>
</dbReference>
<keyword evidence="3" id="KW-1003">Cell membrane</keyword>
<evidence type="ECO:0000256" key="5">
    <source>
        <dbReference type="ARBA" id="ARBA00022989"/>
    </source>
</evidence>
<feature type="transmembrane region" description="Helical" evidence="7">
    <location>
        <begin position="12"/>
        <end position="31"/>
    </location>
</feature>
<dbReference type="OrthoDB" id="9772609at2"/>
<dbReference type="EMBL" id="FNPI01000017">
    <property type="protein sequence ID" value="SDZ56302.1"/>
    <property type="molecule type" value="Genomic_DNA"/>
</dbReference>
<feature type="transmembrane region" description="Helical" evidence="7">
    <location>
        <begin position="181"/>
        <end position="206"/>
    </location>
</feature>
<dbReference type="GO" id="GO:0055085">
    <property type="term" value="P:transmembrane transport"/>
    <property type="evidence" value="ECO:0007669"/>
    <property type="project" value="InterPro"/>
</dbReference>
<feature type="transmembrane region" description="Helical" evidence="7">
    <location>
        <begin position="239"/>
        <end position="260"/>
    </location>
</feature>
<dbReference type="InterPro" id="IPR035906">
    <property type="entry name" value="MetI-like_sf"/>
</dbReference>
<evidence type="ECO:0000256" key="2">
    <source>
        <dbReference type="ARBA" id="ARBA00022448"/>
    </source>
</evidence>
<dbReference type="PANTHER" id="PTHR43744">
    <property type="entry name" value="ABC TRANSPORTER PERMEASE PROTEIN MG189-RELATED-RELATED"/>
    <property type="match status" value="1"/>
</dbReference>
<keyword evidence="6 7" id="KW-0472">Membrane</keyword>
<evidence type="ECO:0000259" key="8">
    <source>
        <dbReference type="PROSITE" id="PS50928"/>
    </source>
</evidence>
<name>A0A1H3U1U0_9BACI</name>
<dbReference type="Gene3D" id="1.10.3720.10">
    <property type="entry name" value="MetI-like"/>
    <property type="match status" value="1"/>
</dbReference>
<proteinExistence type="inferred from homology"/>
<evidence type="ECO:0000256" key="4">
    <source>
        <dbReference type="ARBA" id="ARBA00022692"/>
    </source>
</evidence>
<evidence type="ECO:0000313" key="9">
    <source>
        <dbReference type="EMBL" id="SDZ56302.1"/>
    </source>
</evidence>
<feature type="transmembrane region" description="Helical" evidence="7">
    <location>
        <begin position="69"/>
        <end position="92"/>
    </location>
</feature>
<dbReference type="Pfam" id="PF00528">
    <property type="entry name" value="BPD_transp_1"/>
    <property type="match status" value="1"/>
</dbReference>
<evidence type="ECO:0000256" key="6">
    <source>
        <dbReference type="ARBA" id="ARBA00023136"/>
    </source>
</evidence>
<evidence type="ECO:0000313" key="10">
    <source>
        <dbReference type="Proteomes" id="UP000198935"/>
    </source>
</evidence>
<evidence type="ECO:0000256" key="1">
    <source>
        <dbReference type="ARBA" id="ARBA00004651"/>
    </source>
</evidence>
<keyword evidence="2 7" id="KW-0813">Transport</keyword>
<keyword evidence="10" id="KW-1185">Reference proteome</keyword>
<dbReference type="STRING" id="1503961.SAMN05421736_11767"/>
<dbReference type="PROSITE" id="PS50928">
    <property type="entry name" value="ABC_TM1"/>
    <property type="match status" value="1"/>
</dbReference>
<reference evidence="10" key="1">
    <citation type="submission" date="2016-10" db="EMBL/GenBank/DDBJ databases">
        <authorList>
            <person name="Varghese N."/>
            <person name="Submissions S."/>
        </authorList>
    </citation>
    <scope>NUCLEOTIDE SEQUENCE [LARGE SCALE GENOMIC DNA]</scope>
    <source>
        <strain evidence="10">SP</strain>
    </source>
</reference>
<organism evidence="9 10">
    <name type="scientific">Evansella caseinilytica</name>
    <dbReference type="NCBI Taxonomy" id="1503961"/>
    <lineage>
        <taxon>Bacteria</taxon>
        <taxon>Bacillati</taxon>
        <taxon>Bacillota</taxon>
        <taxon>Bacilli</taxon>
        <taxon>Bacillales</taxon>
        <taxon>Bacillaceae</taxon>
        <taxon>Evansella</taxon>
    </lineage>
</organism>
<dbReference type="PANTHER" id="PTHR43744:SF8">
    <property type="entry name" value="SN-GLYCEROL-3-PHOSPHATE TRANSPORT SYSTEM PERMEASE PROTEIN UGPE"/>
    <property type="match status" value="1"/>
</dbReference>
<feature type="transmembrane region" description="Helical" evidence="7">
    <location>
        <begin position="104"/>
        <end position="128"/>
    </location>
</feature>
<keyword evidence="4 7" id="KW-0812">Transmembrane</keyword>
<accession>A0A1H3U1U0</accession>
<dbReference type="InterPro" id="IPR000515">
    <property type="entry name" value="MetI-like"/>
</dbReference>
<evidence type="ECO:0000256" key="7">
    <source>
        <dbReference type="RuleBase" id="RU363032"/>
    </source>
</evidence>
<feature type="transmembrane region" description="Helical" evidence="7">
    <location>
        <begin position="140"/>
        <end position="160"/>
    </location>
</feature>
<feature type="domain" description="ABC transmembrane type-1" evidence="8">
    <location>
        <begin position="69"/>
        <end position="260"/>
    </location>
</feature>